<dbReference type="InterPro" id="IPR000847">
    <property type="entry name" value="LysR_HTH_N"/>
</dbReference>
<keyword evidence="8" id="KW-1185">Reference proteome</keyword>
<feature type="signal peptide" evidence="5">
    <location>
        <begin position="1"/>
        <end position="19"/>
    </location>
</feature>
<dbReference type="PANTHER" id="PTHR30537">
    <property type="entry name" value="HTH-TYPE TRANSCRIPTIONAL REGULATOR"/>
    <property type="match status" value="1"/>
</dbReference>
<accession>A0A1H8I7Y7</accession>
<gene>
    <name evidence="7" type="ORF">SAMN04488103_106143</name>
</gene>
<dbReference type="Gene3D" id="3.40.190.10">
    <property type="entry name" value="Periplasmic binding protein-like II"/>
    <property type="match status" value="2"/>
</dbReference>
<comment type="similarity">
    <text evidence="1">Belongs to the LysR transcriptional regulatory family.</text>
</comment>
<dbReference type="SUPFAM" id="SSF46785">
    <property type="entry name" value="Winged helix' DNA-binding domain"/>
    <property type="match status" value="1"/>
</dbReference>
<dbReference type="InterPro" id="IPR058163">
    <property type="entry name" value="LysR-type_TF_proteobact-type"/>
</dbReference>
<organism evidence="7 8">
    <name type="scientific">Gemmobacter aquatilis</name>
    <dbReference type="NCBI Taxonomy" id="933059"/>
    <lineage>
        <taxon>Bacteria</taxon>
        <taxon>Pseudomonadati</taxon>
        <taxon>Pseudomonadota</taxon>
        <taxon>Alphaproteobacteria</taxon>
        <taxon>Rhodobacterales</taxon>
        <taxon>Paracoccaceae</taxon>
        <taxon>Gemmobacter</taxon>
    </lineage>
</organism>
<dbReference type="InterPro" id="IPR005119">
    <property type="entry name" value="LysR_subst-bd"/>
</dbReference>
<dbReference type="GO" id="GO:0003700">
    <property type="term" value="F:DNA-binding transcription factor activity"/>
    <property type="evidence" value="ECO:0007669"/>
    <property type="project" value="InterPro"/>
</dbReference>
<dbReference type="GO" id="GO:0006351">
    <property type="term" value="P:DNA-templated transcription"/>
    <property type="evidence" value="ECO:0007669"/>
    <property type="project" value="TreeGrafter"/>
</dbReference>
<dbReference type="RefSeq" id="WP_091301729.1">
    <property type="nucleotide sequence ID" value="NZ_FOCE01000006.1"/>
</dbReference>
<reference evidence="7 8" key="1">
    <citation type="submission" date="2016-10" db="EMBL/GenBank/DDBJ databases">
        <authorList>
            <person name="de Groot N.N."/>
        </authorList>
    </citation>
    <scope>NUCLEOTIDE SEQUENCE [LARGE SCALE GENOMIC DNA]</scope>
    <source>
        <strain evidence="7 8">DSM 3857</strain>
    </source>
</reference>
<dbReference type="InterPro" id="IPR036390">
    <property type="entry name" value="WH_DNA-bd_sf"/>
</dbReference>
<keyword evidence="5" id="KW-0732">Signal</keyword>
<dbReference type="SUPFAM" id="SSF53850">
    <property type="entry name" value="Periplasmic binding protein-like II"/>
    <property type="match status" value="1"/>
</dbReference>
<keyword evidence="2" id="KW-0805">Transcription regulation</keyword>
<evidence type="ECO:0000256" key="1">
    <source>
        <dbReference type="ARBA" id="ARBA00009437"/>
    </source>
</evidence>
<protein>
    <submittedName>
        <fullName evidence="7">LysR family transcriptional regulator, glycine cleavage system transcriptional activator</fullName>
    </submittedName>
</protein>
<evidence type="ECO:0000256" key="2">
    <source>
        <dbReference type="ARBA" id="ARBA00023015"/>
    </source>
</evidence>
<dbReference type="PANTHER" id="PTHR30537:SF79">
    <property type="entry name" value="TRANSCRIPTIONAL REGULATOR-RELATED"/>
    <property type="match status" value="1"/>
</dbReference>
<dbReference type="Proteomes" id="UP000198761">
    <property type="component" value="Unassembled WGS sequence"/>
</dbReference>
<evidence type="ECO:0000313" key="8">
    <source>
        <dbReference type="Proteomes" id="UP000198761"/>
    </source>
</evidence>
<evidence type="ECO:0000256" key="3">
    <source>
        <dbReference type="ARBA" id="ARBA00023125"/>
    </source>
</evidence>
<dbReference type="InterPro" id="IPR036388">
    <property type="entry name" value="WH-like_DNA-bd_sf"/>
</dbReference>
<sequence>MDWRGFPPLSALRAFSAFAAAASLEQAGARIGVTHAAIGQQIRTLEAHLGLSLVDRGGRRLTLTADGRRLAEVLEAGFGQIAATLAELTGADETRPLRITTTPAFASGWLMPRLPDFRARHPGIDLMIDPASDLREIGREADIALRYGNGDWPGLEAVLLLSTPIAIVAAPSLVPPGAPLDVAHLASLPWLQELGTTEATAFLEAHGLTRRHGVGMVSLPGNLMLDAARDGQGVAVIARAFVEADLAAGRLRLLQQDQDREGYFMVTRPGPLRPALRAFCQWLLRQAAAGGKRAT</sequence>
<dbReference type="STRING" id="933059.SAMN04488103_106143"/>
<evidence type="ECO:0000313" key="7">
    <source>
        <dbReference type="EMBL" id="SEN64275.1"/>
    </source>
</evidence>
<dbReference type="OrthoDB" id="9813056at2"/>
<dbReference type="PROSITE" id="PS50931">
    <property type="entry name" value="HTH_LYSR"/>
    <property type="match status" value="1"/>
</dbReference>
<feature type="chain" id="PRO_5011599676" evidence="5">
    <location>
        <begin position="20"/>
        <end position="295"/>
    </location>
</feature>
<evidence type="ECO:0000256" key="5">
    <source>
        <dbReference type="SAM" id="SignalP"/>
    </source>
</evidence>
<proteinExistence type="inferred from homology"/>
<keyword evidence="4" id="KW-0804">Transcription</keyword>
<dbReference type="Gene3D" id="1.10.10.10">
    <property type="entry name" value="Winged helix-like DNA-binding domain superfamily/Winged helix DNA-binding domain"/>
    <property type="match status" value="1"/>
</dbReference>
<dbReference type="EMBL" id="FOCE01000006">
    <property type="protein sequence ID" value="SEN64275.1"/>
    <property type="molecule type" value="Genomic_DNA"/>
</dbReference>
<dbReference type="AlphaFoldDB" id="A0A1H8I7Y7"/>
<evidence type="ECO:0000259" key="6">
    <source>
        <dbReference type="PROSITE" id="PS50931"/>
    </source>
</evidence>
<dbReference type="Pfam" id="PF00126">
    <property type="entry name" value="HTH_1"/>
    <property type="match status" value="1"/>
</dbReference>
<name>A0A1H8I7Y7_9RHOB</name>
<dbReference type="Pfam" id="PF03466">
    <property type="entry name" value="LysR_substrate"/>
    <property type="match status" value="1"/>
</dbReference>
<dbReference type="GO" id="GO:0043565">
    <property type="term" value="F:sequence-specific DNA binding"/>
    <property type="evidence" value="ECO:0007669"/>
    <property type="project" value="TreeGrafter"/>
</dbReference>
<keyword evidence="3" id="KW-0238">DNA-binding</keyword>
<feature type="domain" description="HTH lysR-type" evidence="6">
    <location>
        <begin position="7"/>
        <end position="64"/>
    </location>
</feature>
<evidence type="ECO:0000256" key="4">
    <source>
        <dbReference type="ARBA" id="ARBA00023163"/>
    </source>
</evidence>